<dbReference type="GO" id="GO:0030435">
    <property type="term" value="P:sporulation resulting in formation of a cellular spore"/>
    <property type="evidence" value="ECO:0007669"/>
    <property type="project" value="UniProtKB-KW"/>
</dbReference>
<reference evidence="10" key="1">
    <citation type="submission" date="2019-11" db="EMBL/GenBank/DDBJ databases">
        <title>Genome sequence of Heliorestis convoluta strain HH, an alkaliphilic and minimalistic phototrophic bacterium from a soda lake in Egypt.</title>
        <authorList>
            <person name="Dewey E.D."/>
            <person name="Stokes L.M."/>
            <person name="Burchell B.M."/>
            <person name="Shaffer K.N."/>
            <person name="Huntington A.M."/>
            <person name="Baker J.M."/>
            <person name="Nadendla S."/>
            <person name="Giglio M.G."/>
            <person name="Touchman J.W."/>
            <person name="Blankenship R.E."/>
            <person name="Madigan M.T."/>
            <person name="Sattley W.M."/>
        </authorList>
    </citation>
    <scope>NUCLEOTIDE SEQUENCE [LARGE SCALE GENOMIC DNA]</scope>
    <source>
        <strain evidence="10">HH</strain>
    </source>
</reference>
<keyword evidence="5" id="KW-0749">Sporulation</keyword>
<organism evidence="9 10">
    <name type="scientific">Heliorestis convoluta</name>
    <dbReference type="NCBI Taxonomy" id="356322"/>
    <lineage>
        <taxon>Bacteria</taxon>
        <taxon>Bacillati</taxon>
        <taxon>Bacillota</taxon>
        <taxon>Clostridia</taxon>
        <taxon>Eubacteriales</taxon>
        <taxon>Heliobacteriaceae</taxon>
        <taxon>Heliorestis</taxon>
    </lineage>
</organism>
<dbReference type="KEGG" id="hcv:FTV88_1561"/>
<feature type="domain" description="N-acetylmuramoyl-L-alanine amidase" evidence="8">
    <location>
        <begin position="12"/>
        <end position="156"/>
    </location>
</feature>
<keyword evidence="6" id="KW-0178">Competence</keyword>
<comment type="similarity">
    <text evidence="2">Belongs to the N-acetylmuramoyl-L-alanine amidase 2 family.</text>
</comment>
<dbReference type="CDD" id="cd06583">
    <property type="entry name" value="PGRP"/>
    <property type="match status" value="1"/>
</dbReference>
<dbReference type="InterPro" id="IPR036505">
    <property type="entry name" value="Amidase/PGRP_sf"/>
</dbReference>
<dbReference type="GO" id="GO:0030420">
    <property type="term" value="P:establishment of competence for transformation"/>
    <property type="evidence" value="ECO:0007669"/>
    <property type="project" value="UniProtKB-KW"/>
</dbReference>
<dbReference type="PANTHER" id="PTHR30417:SF11">
    <property type="entry name" value="N-ACETYLMURAMOYL-L-ALANINE AMIDASE XLYA"/>
    <property type="match status" value="1"/>
</dbReference>
<dbReference type="GO" id="GO:0008745">
    <property type="term" value="F:N-acetylmuramoyl-L-alanine amidase activity"/>
    <property type="evidence" value="ECO:0007669"/>
    <property type="project" value="UniProtKB-EC"/>
</dbReference>
<proteinExistence type="inferred from homology"/>
<dbReference type="AlphaFoldDB" id="A0A5Q2N012"/>
<evidence type="ECO:0000259" key="8">
    <source>
        <dbReference type="SMART" id="SM00644"/>
    </source>
</evidence>
<name>A0A5Q2N012_9FIRM</name>
<evidence type="ECO:0000256" key="5">
    <source>
        <dbReference type="ARBA" id="ARBA00022969"/>
    </source>
</evidence>
<dbReference type="GO" id="GO:0009253">
    <property type="term" value="P:peptidoglycan catabolic process"/>
    <property type="evidence" value="ECO:0007669"/>
    <property type="project" value="InterPro"/>
</dbReference>
<sequence>MNIIQDFIPKGNRNRPGNTMNPRYITVHNTGNVNNGANALGHSNFIKSLAAGSTSWHYTVDDQRIVQHLPTNENGWHAGDGGHGPGNRTSIGIEICENADGNYAKAEEKAVELIVHLMETHNIPVENVVSHKKWSNKQCPHRILPRWGAFIETIKEKASEKTVAKRFDEVPDWARPSVKKLMDRGIIGDPVGDATFYRIAVILDRLKVIA</sequence>
<dbReference type="SMART" id="SM00644">
    <property type="entry name" value="Ami_2"/>
    <property type="match status" value="1"/>
</dbReference>
<dbReference type="Proteomes" id="UP000366051">
    <property type="component" value="Chromosome"/>
</dbReference>
<evidence type="ECO:0000256" key="2">
    <source>
        <dbReference type="ARBA" id="ARBA00007553"/>
    </source>
</evidence>
<protein>
    <recommendedName>
        <fullName evidence="3">N-acetylmuramoyl-L-alanine amidase</fullName>
        <ecNumber evidence="3">3.5.1.28</ecNumber>
    </recommendedName>
</protein>
<dbReference type="GO" id="GO:0071555">
    <property type="term" value="P:cell wall organization"/>
    <property type="evidence" value="ECO:0007669"/>
    <property type="project" value="UniProtKB-KW"/>
</dbReference>
<evidence type="ECO:0000256" key="3">
    <source>
        <dbReference type="ARBA" id="ARBA00011901"/>
    </source>
</evidence>
<dbReference type="EMBL" id="CP045875">
    <property type="protein sequence ID" value="QGG47661.1"/>
    <property type="molecule type" value="Genomic_DNA"/>
</dbReference>
<accession>A0A5Q2N012</accession>
<evidence type="ECO:0000256" key="4">
    <source>
        <dbReference type="ARBA" id="ARBA00022801"/>
    </source>
</evidence>
<keyword evidence="7" id="KW-0961">Cell wall biogenesis/degradation</keyword>
<dbReference type="GO" id="GO:0009254">
    <property type="term" value="P:peptidoglycan turnover"/>
    <property type="evidence" value="ECO:0007669"/>
    <property type="project" value="TreeGrafter"/>
</dbReference>
<evidence type="ECO:0000256" key="6">
    <source>
        <dbReference type="ARBA" id="ARBA00023287"/>
    </source>
</evidence>
<dbReference type="EC" id="3.5.1.28" evidence="3"/>
<evidence type="ECO:0000256" key="7">
    <source>
        <dbReference type="ARBA" id="ARBA00023316"/>
    </source>
</evidence>
<dbReference type="InterPro" id="IPR002502">
    <property type="entry name" value="Amidase_domain"/>
</dbReference>
<evidence type="ECO:0000313" key="10">
    <source>
        <dbReference type="Proteomes" id="UP000366051"/>
    </source>
</evidence>
<dbReference type="RefSeq" id="WP_153724995.1">
    <property type="nucleotide sequence ID" value="NZ_CP045875.1"/>
</dbReference>
<dbReference type="Gene3D" id="3.40.80.10">
    <property type="entry name" value="Peptidoglycan recognition protein-like"/>
    <property type="match status" value="1"/>
</dbReference>
<comment type="catalytic activity">
    <reaction evidence="1">
        <text>Hydrolyzes the link between N-acetylmuramoyl residues and L-amino acid residues in certain cell-wall glycopeptides.</text>
        <dbReference type="EC" id="3.5.1.28"/>
    </reaction>
</comment>
<keyword evidence="4 9" id="KW-0378">Hydrolase</keyword>
<keyword evidence="10" id="KW-1185">Reference proteome</keyword>
<evidence type="ECO:0000313" key="9">
    <source>
        <dbReference type="EMBL" id="QGG47661.1"/>
    </source>
</evidence>
<gene>
    <name evidence="9" type="primary">cwlA</name>
    <name evidence="9" type="ORF">FTV88_1561</name>
</gene>
<dbReference type="InterPro" id="IPR051206">
    <property type="entry name" value="NAMLAA_amidase_2"/>
</dbReference>
<dbReference type="SUPFAM" id="SSF55846">
    <property type="entry name" value="N-acetylmuramoyl-L-alanine amidase-like"/>
    <property type="match status" value="1"/>
</dbReference>
<evidence type="ECO:0000256" key="1">
    <source>
        <dbReference type="ARBA" id="ARBA00001561"/>
    </source>
</evidence>
<dbReference type="OrthoDB" id="9794294at2"/>
<dbReference type="PANTHER" id="PTHR30417">
    <property type="entry name" value="N-ACETYLMURAMOYL-L-ALANINE AMIDASE AMID"/>
    <property type="match status" value="1"/>
</dbReference>
<dbReference type="Pfam" id="PF01510">
    <property type="entry name" value="Amidase_2"/>
    <property type="match status" value="1"/>
</dbReference>